<evidence type="ECO:0000256" key="1">
    <source>
        <dbReference type="SAM" id="Phobius"/>
    </source>
</evidence>
<organism evidence="4 5">
    <name type="scientific">Parabacteroides chartae</name>
    <dbReference type="NCBI Taxonomy" id="1037355"/>
    <lineage>
        <taxon>Bacteria</taxon>
        <taxon>Pseudomonadati</taxon>
        <taxon>Bacteroidota</taxon>
        <taxon>Bacteroidia</taxon>
        <taxon>Bacteroidales</taxon>
        <taxon>Tannerellaceae</taxon>
        <taxon>Parabacteroides</taxon>
    </lineage>
</organism>
<dbReference type="RefSeq" id="WP_079682114.1">
    <property type="nucleotide sequence ID" value="NZ_FUYQ01000002.1"/>
</dbReference>
<feature type="domain" description="FecR protein" evidence="2">
    <location>
        <begin position="125"/>
        <end position="214"/>
    </location>
</feature>
<dbReference type="AlphaFoldDB" id="A0A1T5A3B3"/>
<dbReference type="PIRSF" id="PIRSF018266">
    <property type="entry name" value="FecR"/>
    <property type="match status" value="1"/>
</dbReference>
<keyword evidence="1" id="KW-0472">Membrane</keyword>
<dbReference type="EMBL" id="FUYQ01000002">
    <property type="protein sequence ID" value="SKB29480.1"/>
    <property type="molecule type" value="Genomic_DNA"/>
</dbReference>
<evidence type="ECO:0000313" key="5">
    <source>
        <dbReference type="Proteomes" id="UP000190852"/>
    </source>
</evidence>
<dbReference type="Gene3D" id="2.60.120.1440">
    <property type="match status" value="1"/>
</dbReference>
<dbReference type="PANTHER" id="PTHR30273">
    <property type="entry name" value="PERIPLASMIC SIGNAL SENSOR AND SIGMA FACTOR ACTIVATOR FECR-RELATED"/>
    <property type="match status" value="1"/>
</dbReference>
<keyword evidence="1" id="KW-1133">Transmembrane helix</keyword>
<dbReference type="InterPro" id="IPR006860">
    <property type="entry name" value="FecR"/>
</dbReference>
<keyword evidence="1" id="KW-0812">Transmembrane</keyword>
<sequence length="329" mass="38028">MNNKIPWERIIKELKQEISLDEQADLDRWKAVENNRVLYEEFVQLWNTLMFERMTQPSRADKCWEKMEKRLAGTKSREIRFPANKFRWMAVAASLLLILLLSITGYVTNQWIRSNHVVQTYASYNGKSKVILPDGTTVWLHKETTLEYSSSVWSNQRKVRLNGEACFNVTKDKSRPFIVQSHGVDVKVYGTVFNVDARKDKEDVSVSLISGSVEVATANETKLIVPGEEATCAKNTGQIEVEKTDVAFEALWAQESIRFEKKSIKELSGYLSRWYDVKIILDPSIPESQAYTFTIKGEPFEEILRLMARINPIEYHYTEDETVIITPKK</sequence>
<dbReference type="Gene3D" id="3.55.50.30">
    <property type="match status" value="1"/>
</dbReference>
<name>A0A1T5A3B3_9BACT</name>
<dbReference type="Pfam" id="PF16344">
    <property type="entry name" value="FecR_C"/>
    <property type="match status" value="1"/>
</dbReference>
<accession>A0A1T5A3B3</accession>
<dbReference type="InterPro" id="IPR032508">
    <property type="entry name" value="FecR_C"/>
</dbReference>
<proteinExistence type="predicted"/>
<dbReference type="PANTHER" id="PTHR30273:SF2">
    <property type="entry name" value="PROTEIN FECR"/>
    <property type="match status" value="1"/>
</dbReference>
<reference evidence="5" key="1">
    <citation type="submission" date="2017-02" db="EMBL/GenBank/DDBJ databases">
        <authorList>
            <person name="Varghese N."/>
            <person name="Submissions S."/>
        </authorList>
    </citation>
    <scope>NUCLEOTIDE SEQUENCE [LARGE SCALE GENOMIC DNA]</scope>
    <source>
        <strain evidence="5">DSM 24967</strain>
    </source>
</reference>
<protein>
    <submittedName>
        <fullName evidence="4">FecR family protein</fullName>
    </submittedName>
</protein>
<evidence type="ECO:0000259" key="2">
    <source>
        <dbReference type="Pfam" id="PF04773"/>
    </source>
</evidence>
<feature type="domain" description="Protein FecR C-terminal" evidence="3">
    <location>
        <begin position="257"/>
        <end position="325"/>
    </location>
</feature>
<gene>
    <name evidence="4" type="ORF">SAMN05660349_00371</name>
</gene>
<dbReference type="Pfam" id="PF04773">
    <property type="entry name" value="FecR"/>
    <property type="match status" value="1"/>
</dbReference>
<evidence type="ECO:0000259" key="3">
    <source>
        <dbReference type="Pfam" id="PF16344"/>
    </source>
</evidence>
<feature type="transmembrane region" description="Helical" evidence="1">
    <location>
        <begin position="86"/>
        <end position="107"/>
    </location>
</feature>
<evidence type="ECO:0000313" key="4">
    <source>
        <dbReference type="EMBL" id="SKB29480.1"/>
    </source>
</evidence>
<dbReference type="GO" id="GO:0016989">
    <property type="term" value="F:sigma factor antagonist activity"/>
    <property type="evidence" value="ECO:0007669"/>
    <property type="project" value="TreeGrafter"/>
</dbReference>
<dbReference type="InterPro" id="IPR012373">
    <property type="entry name" value="Ferrdict_sens_TM"/>
</dbReference>
<dbReference type="Proteomes" id="UP000190852">
    <property type="component" value="Unassembled WGS sequence"/>
</dbReference>
<keyword evidence="5" id="KW-1185">Reference proteome</keyword>